<comment type="function">
    <text evidence="9">Involved in lipopolysaccharide (LPS) biosynthesis. Catalyzes the transfer of 3-deoxy-D-manno-octulosonate (Kdo) residue(s) from CMP-Kdo to lipid IV(A), the tetraacyldisaccharide-1,4'-bisphosphate precursor of lipid A.</text>
</comment>
<dbReference type="PANTHER" id="PTHR42755:SF1">
    <property type="entry name" value="3-DEOXY-D-MANNO-OCTULOSONIC ACID TRANSFERASE, MITOCHONDRIAL-RELATED"/>
    <property type="match status" value="1"/>
</dbReference>
<dbReference type="Pfam" id="PF04413">
    <property type="entry name" value="Glycos_transf_N"/>
    <property type="match status" value="1"/>
</dbReference>
<dbReference type="Gene3D" id="3.40.50.2000">
    <property type="entry name" value="Glycogen Phosphorylase B"/>
    <property type="match status" value="1"/>
</dbReference>
<keyword evidence="9" id="KW-1003">Cell membrane</keyword>
<feature type="active site" description="Proton acceptor" evidence="7">
    <location>
        <position position="65"/>
    </location>
</feature>
<dbReference type="InterPro" id="IPR038107">
    <property type="entry name" value="Glycos_transf_N_sf"/>
</dbReference>
<comment type="catalytic activity">
    <reaction evidence="6 9">
        <text>lipid IVA (E. coli) + CMP-3-deoxy-beta-D-manno-octulosonate = alpha-Kdo-(2-&gt;6)-lipid IVA (E. coli) + CMP + H(+)</text>
        <dbReference type="Rhea" id="RHEA:28066"/>
        <dbReference type="ChEBI" id="CHEBI:15378"/>
        <dbReference type="ChEBI" id="CHEBI:58603"/>
        <dbReference type="ChEBI" id="CHEBI:60364"/>
        <dbReference type="ChEBI" id="CHEBI:60377"/>
        <dbReference type="ChEBI" id="CHEBI:85987"/>
        <dbReference type="EC" id="2.4.99.12"/>
    </reaction>
</comment>
<dbReference type="GO" id="GO:0043842">
    <property type="term" value="F:Kdo transferase activity"/>
    <property type="evidence" value="ECO:0007669"/>
    <property type="project" value="UniProtKB-EC"/>
</dbReference>
<comment type="caution">
    <text evidence="11">The sequence shown here is derived from an EMBL/GenBank/DDBJ whole genome shotgun (WGS) entry which is preliminary data.</text>
</comment>
<dbReference type="AlphaFoldDB" id="A0A8J6NFM6"/>
<evidence type="ECO:0000256" key="3">
    <source>
        <dbReference type="ARBA" id="ARBA00019077"/>
    </source>
</evidence>
<organism evidence="11 12">
    <name type="scientific">Candidatus Desulfobia pelagia</name>
    <dbReference type="NCBI Taxonomy" id="2841692"/>
    <lineage>
        <taxon>Bacteria</taxon>
        <taxon>Pseudomonadati</taxon>
        <taxon>Thermodesulfobacteriota</taxon>
        <taxon>Desulfobulbia</taxon>
        <taxon>Desulfobulbales</taxon>
        <taxon>Desulfobulbaceae</taxon>
        <taxon>Candidatus Desulfobia</taxon>
    </lineage>
</organism>
<dbReference type="EC" id="2.4.99.12" evidence="2 9"/>
<keyword evidence="9" id="KW-1133">Transmembrane helix</keyword>
<dbReference type="EMBL" id="JACNJZ010000123">
    <property type="protein sequence ID" value="MBC8318028.1"/>
    <property type="molecule type" value="Genomic_DNA"/>
</dbReference>
<accession>A0A8J6NFM6</accession>
<feature type="site" description="Transition state stabilizer" evidence="8">
    <location>
        <position position="214"/>
    </location>
</feature>
<dbReference type="GO" id="GO:0005886">
    <property type="term" value="C:plasma membrane"/>
    <property type="evidence" value="ECO:0007669"/>
    <property type="project" value="UniProtKB-SubCell"/>
</dbReference>
<dbReference type="InterPro" id="IPR039901">
    <property type="entry name" value="Kdotransferase"/>
</dbReference>
<comment type="pathway">
    <text evidence="1 9">Bacterial outer membrane biogenesis; LPS core biosynthesis.</text>
</comment>
<evidence type="ECO:0000256" key="5">
    <source>
        <dbReference type="ARBA" id="ARBA00031445"/>
    </source>
</evidence>
<keyword evidence="4 9" id="KW-0808">Transferase</keyword>
<dbReference type="PANTHER" id="PTHR42755">
    <property type="entry name" value="3-DEOXY-MANNO-OCTULOSONATE CYTIDYLYLTRANSFERASE"/>
    <property type="match status" value="1"/>
</dbReference>
<evidence type="ECO:0000256" key="1">
    <source>
        <dbReference type="ARBA" id="ARBA00004713"/>
    </source>
</evidence>
<evidence type="ECO:0000259" key="10">
    <source>
        <dbReference type="Pfam" id="PF04413"/>
    </source>
</evidence>
<evidence type="ECO:0000256" key="8">
    <source>
        <dbReference type="PIRSR" id="PIRSR639901-2"/>
    </source>
</evidence>
<evidence type="ECO:0000256" key="7">
    <source>
        <dbReference type="PIRSR" id="PIRSR639901-1"/>
    </source>
</evidence>
<keyword evidence="9" id="KW-0472">Membrane</keyword>
<evidence type="ECO:0000256" key="9">
    <source>
        <dbReference type="RuleBase" id="RU365103"/>
    </source>
</evidence>
<comment type="subcellular location">
    <subcellularLocation>
        <location evidence="9">Cell membrane</location>
    </subcellularLocation>
</comment>
<evidence type="ECO:0000256" key="2">
    <source>
        <dbReference type="ARBA" id="ARBA00012621"/>
    </source>
</evidence>
<proteinExistence type="inferred from homology"/>
<name>A0A8J6NFM6_9BACT</name>
<protein>
    <recommendedName>
        <fullName evidence="3 9">3-deoxy-D-manno-octulosonic acid transferase</fullName>
        <shortName evidence="9">Kdo transferase</shortName>
        <ecNumber evidence="2 9">2.4.99.12</ecNumber>
    </recommendedName>
    <alternativeName>
        <fullName evidence="5 9">Lipid IV(A) 3-deoxy-D-manno-octulosonic acid transferase</fullName>
    </alternativeName>
</protein>
<sequence>MLFIYNVIQLLGLIILAPVVVFVIIFKPKYRGRVFTRLGYGLAGTLAKMDRSRHRIWIHALSVGEVASVRTLVQEVRAEYPESVILFSSTTRSGEQHARVTLADYVDFFIPFPLDNYWVARYFVTFVRPDLFVLVETDFWPNFLHILKSENVPAVLVNGRISGEAFVNYRRFALLFLPMFQSFRGLAVQREDDVAMLRSLGVSAEKISRLGNLKYDVLSPDSVKNDLPSGQRFSILENKIVLVAGSTHAGEEKVLLDMCQKMMDVCPSFFLVIAPREIGRSQSIKQLAEKMGIRMFLRTGNSEDNAQAMVLDTLGELASVYSLADFAFVGGSLVPRRGHNPLEPAAKGKVVFFGPHMEDFIDIVTDMLSDTVAIQVSSAESMVSEIKKLLENPDSHKVCGRRAADFVSHRQGVTRQHIDLLREIV</sequence>
<dbReference type="Gene3D" id="3.40.50.11720">
    <property type="entry name" value="3-Deoxy-D-manno-octulosonic-acid transferase, N-terminal domain"/>
    <property type="match status" value="1"/>
</dbReference>
<evidence type="ECO:0000313" key="11">
    <source>
        <dbReference type="EMBL" id="MBC8318028.1"/>
    </source>
</evidence>
<feature type="domain" description="3-deoxy-D-manno-octulosonic-acid transferase N-terminal" evidence="10">
    <location>
        <begin position="48"/>
        <end position="217"/>
    </location>
</feature>
<evidence type="ECO:0000256" key="6">
    <source>
        <dbReference type="ARBA" id="ARBA00049183"/>
    </source>
</evidence>
<dbReference type="SUPFAM" id="SSF53756">
    <property type="entry name" value="UDP-Glycosyltransferase/glycogen phosphorylase"/>
    <property type="match status" value="1"/>
</dbReference>
<feature type="site" description="Transition state stabilizer" evidence="8">
    <location>
        <position position="136"/>
    </location>
</feature>
<gene>
    <name evidence="11" type="ORF">H8E41_08980</name>
</gene>
<dbReference type="Proteomes" id="UP000614424">
    <property type="component" value="Unassembled WGS sequence"/>
</dbReference>
<dbReference type="UniPathway" id="UPA00958"/>
<dbReference type="GO" id="GO:0009244">
    <property type="term" value="P:lipopolysaccharide core region biosynthetic process"/>
    <property type="evidence" value="ECO:0007669"/>
    <property type="project" value="UniProtKB-UniRule"/>
</dbReference>
<keyword evidence="9" id="KW-0812">Transmembrane</keyword>
<dbReference type="GO" id="GO:0009245">
    <property type="term" value="P:lipid A biosynthetic process"/>
    <property type="evidence" value="ECO:0007669"/>
    <property type="project" value="TreeGrafter"/>
</dbReference>
<feature type="transmembrane region" description="Helical" evidence="9">
    <location>
        <begin position="6"/>
        <end position="26"/>
    </location>
</feature>
<comment type="similarity">
    <text evidence="9">Belongs to the glycosyltransferase group 1 family.</text>
</comment>
<evidence type="ECO:0000313" key="12">
    <source>
        <dbReference type="Proteomes" id="UP000614424"/>
    </source>
</evidence>
<evidence type="ECO:0000256" key="4">
    <source>
        <dbReference type="ARBA" id="ARBA00022679"/>
    </source>
</evidence>
<reference evidence="11 12" key="1">
    <citation type="submission" date="2020-08" db="EMBL/GenBank/DDBJ databases">
        <title>Bridging the membrane lipid divide: bacteria of the FCB group superphylum have the potential to synthesize archaeal ether lipids.</title>
        <authorList>
            <person name="Villanueva L."/>
            <person name="Von Meijenfeldt F.A.B."/>
            <person name="Westbye A.B."/>
            <person name="Yadav S."/>
            <person name="Hopmans E.C."/>
            <person name="Dutilh B.E."/>
            <person name="Sinninghe Damste J.S."/>
        </authorList>
    </citation>
    <scope>NUCLEOTIDE SEQUENCE [LARGE SCALE GENOMIC DNA]</scope>
    <source>
        <strain evidence="11">NIOZ-UU47</strain>
    </source>
</reference>
<keyword evidence="9" id="KW-0448">Lipopolysaccharide biosynthesis</keyword>
<dbReference type="InterPro" id="IPR007507">
    <property type="entry name" value="Glycos_transf_N"/>
</dbReference>